<feature type="signal peptide" evidence="1">
    <location>
        <begin position="1"/>
        <end position="17"/>
    </location>
</feature>
<dbReference type="SUPFAM" id="SSF56436">
    <property type="entry name" value="C-type lectin-like"/>
    <property type="match status" value="1"/>
</dbReference>
<dbReference type="InterPro" id="IPR005532">
    <property type="entry name" value="SUMF_dom"/>
</dbReference>
<evidence type="ECO:0000313" key="3">
    <source>
        <dbReference type="EMBL" id="MBM9937214.1"/>
    </source>
</evidence>
<dbReference type="PROSITE" id="PS51257">
    <property type="entry name" value="PROKAR_LIPOPROTEIN"/>
    <property type="match status" value="1"/>
</dbReference>
<feature type="chain" id="PRO_5045716880" evidence="1">
    <location>
        <begin position="18"/>
        <end position="343"/>
    </location>
</feature>
<dbReference type="EMBL" id="JAFFTB010000005">
    <property type="protein sequence ID" value="MBM9937214.1"/>
    <property type="molecule type" value="Genomic_DNA"/>
</dbReference>
<dbReference type="Pfam" id="PF03781">
    <property type="entry name" value="FGE-sulfatase"/>
    <property type="match status" value="1"/>
</dbReference>
<dbReference type="InterPro" id="IPR051043">
    <property type="entry name" value="Sulfatase_Mod_Factor_Kinase"/>
</dbReference>
<dbReference type="InterPro" id="IPR042095">
    <property type="entry name" value="SUMF_sf"/>
</dbReference>
<dbReference type="Gene3D" id="3.90.1580.10">
    <property type="entry name" value="paralog of FGE (formylglycine-generating enzyme)"/>
    <property type="match status" value="1"/>
</dbReference>
<name>A0ABS2V6G4_9GAMM</name>
<sequence length="343" mass="38069">MPKLMLVILLGLTPILAGCRSGGASTSSGATAELDEDTRISIGLIKKNMIFVEGGEFLMGAYLPIHAVEKPFHGSDDDASPMHTVRLSSYSIAKFKVTNREYQIYLKHNGKTLRTTHENGDPDDFRVAISSVPNLPARMDWHEAEQYCKWLAEVSKLPFALPTEAQWEYAARSRGDFVYAATNDGTLRGTNAPYTSYEWDGGPRGINVSTSGDRSDFAQLMGWPSGVMARRPPLPVDKFPPNPLGLYAMTDNGLEWVKDWYDRDYYQYSPLQDPQGPDGPVTKSYFGNGMKVQRVSEQPNHQWGGALATARSAREPEGYSDKGRFHRTEITARCVVNLPAPVL</sequence>
<reference evidence="4" key="1">
    <citation type="submission" date="2021-01" db="EMBL/GenBank/DDBJ databases">
        <title>Stenotrophomonas maltophilia.</title>
        <authorList>
            <person name="Yu Y."/>
        </authorList>
    </citation>
    <scope>NUCLEOTIDE SEQUENCE [LARGE SCALE GENOMIC DNA]</scope>
    <source>
        <strain evidence="4">As-6</strain>
    </source>
</reference>
<dbReference type="InterPro" id="IPR016187">
    <property type="entry name" value="CTDL_fold"/>
</dbReference>
<gene>
    <name evidence="3" type="ORF">JJW19_03570</name>
</gene>
<feature type="domain" description="Sulfatase-modifying factor enzyme-like" evidence="2">
    <location>
        <begin position="47"/>
        <end position="273"/>
    </location>
</feature>
<accession>A0ABS2V6G4</accession>
<dbReference type="Proteomes" id="UP000749453">
    <property type="component" value="Unassembled WGS sequence"/>
</dbReference>
<evidence type="ECO:0000256" key="1">
    <source>
        <dbReference type="SAM" id="SignalP"/>
    </source>
</evidence>
<dbReference type="PANTHER" id="PTHR23150">
    <property type="entry name" value="SULFATASE MODIFYING FACTOR 1, 2"/>
    <property type="match status" value="1"/>
</dbReference>
<evidence type="ECO:0000313" key="4">
    <source>
        <dbReference type="Proteomes" id="UP000749453"/>
    </source>
</evidence>
<proteinExistence type="predicted"/>
<comment type="caution">
    <text evidence="3">The sequence shown here is derived from an EMBL/GenBank/DDBJ whole genome shotgun (WGS) entry which is preliminary data.</text>
</comment>
<organism evidence="3 4">
    <name type="scientific">Stenotrophomonas lactitubi</name>
    <dbReference type="NCBI Taxonomy" id="2045214"/>
    <lineage>
        <taxon>Bacteria</taxon>
        <taxon>Pseudomonadati</taxon>
        <taxon>Pseudomonadota</taxon>
        <taxon>Gammaproteobacteria</taxon>
        <taxon>Lysobacterales</taxon>
        <taxon>Lysobacteraceae</taxon>
        <taxon>Stenotrophomonas</taxon>
    </lineage>
</organism>
<protein>
    <submittedName>
        <fullName evidence="3">SUMF1/EgtB/PvdO family nonheme iron enzyme</fullName>
    </submittedName>
</protein>
<keyword evidence="1" id="KW-0732">Signal</keyword>
<evidence type="ECO:0000259" key="2">
    <source>
        <dbReference type="Pfam" id="PF03781"/>
    </source>
</evidence>
<dbReference type="PANTHER" id="PTHR23150:SF19">
    <property type="entry name" value="FORMYLGLYCINE-GENERATING ENZYME"/>
    <property type="match status" value="1"/>
</dbReference>
<keyword evidence="4" id="KW-1185">Reference proteome</keyword>